<feature type="region of interest" description="Disordered" evidence="1">
    <location>
        <begin position="81"/>
        <end position="105"/>
    </location>
</feature>
<sequence>MALGRTVEALKEKYQKAMAYQLGVSKVSAYPKATVICKLLLQAIVYKLWRERNTRLHTSVSKSADCLIKEDQVLMRQKLAGLDKKATSPSSSTPTMNVTDLTLTL</sequence>
<evidence type="ECO:0000313" key="3">
    <source>
        <dbReference type="Proteomes" id="UP000489600"/>
    </source>
</evidence>
<dbReference type="OrthoDB" id="10585061at2759"/>
<gene>
    <name evidence="2" type="ORF">ANE_LOCUS20844</name>
</gene>
<evidence type="ECO:0000313" key="2">
    <source>
        <dbReference type="EMBL" id="VVB10400.1"/>
    </source>
</evidence>
<proteinExistence type="predicted"/>
<evidence type="ECO:0000256" key="1">
    <source>
        <dbReference type="SAM" id="MobiDB-lite"/>
    </source>
</evidence>
<dbReference type="AlphaFoldDB" id="A0A565CA03"/>
<keyword evidence="3" id="KW-1185">Reference proteome</keyword>
<accession>A0A565CA03</accession>
<name>A0A565CA03_9BRAS</name>
<reference evidence="2" key="1">
    <citation type="submission" date="2019-07" db="EMBL/GenBank/DDBJ databases">
        <authorList>
            <person name="Dittberner H."/>
        </authorList>
    </citation>
    <scope>NUCLEOTIDE SEQUENCE [LARGE SCALE GENOMIC DNA]</scope>
</reference>
<dbReference type="EMBL" id="CABITT030000007">
    <property type="protein sequence ID" value="VVB10400.1"/>
    <property type="molecule type" value="Genomic_DNA"/>
</dbReference>
<comment type="caution">
    <text evidence="2">The sequence shown here is derived from an EMBL/GenBank/DDBJ whole genome shotgun (WGS) entry which is preliminary data.</text>
</comment>
<dbReference type="Proteomes" id="UP000489600">
    <property type="component" value="Unassembled WGS sequence"/>
</dbReference>
<organism evidence="2 3">
    <name type="scientific">Arabis nemorensis</name>
    <dbReference type="NCBI Taxonomy" id="586526"/>
    <lineage>
        <taxon>Eukaryota</taxon>
        <taxon>Viridiplantae</taxon>
        <taxon>Streptophyta</taxon>
        <taxon>Embryophyta</taxon>
        <taxon>Tracheophyta</taxon>
        <taxon>Spermatophyta</taxon>
        <taxon>Magnoliopsida</taxon>
        <taxon>eudicotyledons</taxon>
        <taxon>Gunneridae</taxon>
        <taxon>Pentapetalae</taxon>
        <taxon>rosids</taxon>
        <taxon>malvids</taxon>
        <taxon>Brassicales</taxon>
        <taxon>Brassicaceae</taxon>
        <taxon>Arabideae</taxon>
        <taxon>Arabis</taxon>
    </lineage>
</organism>
<protein>
    <submittedName>
        <fullName evidence="2">Uncharacterized protein</fullName>
    </submittedName>
</protein>
<feature type="compositionally biased region" description="Polar residues" evidence="1">
    <location>
        <begin position="96"/>
        <end position="105"/>
    </location>
</feature>